<feature type="domain" description="Ig-like" evidence="2">
    <location>
        <begin position="344"/>
        <end position="427"/>
    </location>
</feature>
<proteinExistence type="predicted"/>
<dbReference type="NCBIfam" id="TIGR04183">
    <property type="entry name" value="Por_Secre_tail"/>
    <property type="match status" value="1"/>
</dbReference>
<reference evidence="5" key="1">
    <citation type="journal article" date="2019" name="Int. J. Syst. Evol. Microbiol.">
        <title>The Global Catalogue of Microorganisms (GCM) 10K type strain sequencing project: providing services to taxonomists for standard genome sequencing and annotation.</title>
        <authorList>
            <consortium name="The Broad Institute Genomics Platform"/>
            <consortium name="The Broad Institute Genome Sequencing Center for Infectious Disease"/>
            <person name="Wu L."/>
            <person name="Ma J."/>
        </authorList>
    </citation>
    <scope>NUCLEOTIDE SEQUENCE [LARGE SCALE GENOMIC DNA]</scope>
    <source>
        <strain evidence="5">CECT 7956</strain>
    </source>
</reference>
<sequence>MKRLILILISLIVPFLSYSQATVPFVCSDGFGYTFNGTPSDVYEVNLQTGVNTLRKDNVSTGAVSVGYNPVDNFIWAVDKVTANLVKIDKNFNITNYPSNLPKNIHVADVDSKGIFYGLSGTKLYRYDLNTNPPTQLSTINLNSNPGLSDFSFNPLDGFIYGVQNDGDIVKINPTNGTVTIVRRISGITNQTYGACYFDGDGTLYISGNSNGNIYKISNTGLSSTSSESAVLFSTGPTAGANDGARCASAPLCKVSTTIPSLSQSSITNTCESSTVNLGSVSASNTPDGTSLTWHTASPVSNGNKISDVSSLGAGTYYASFYDAQNNCYSANDISFVVTINPVPVTPTGVSVSNSSVCANAPVNLIGSCTVGTLTWYEGSTSGTLVGTGSPFTVTPAATKSYVAVCKTTSPVCVSNASSPVTITVNPKPSAPVLSAGSSTICDGTSTTITAQGCSGTVNWSTGATGSSITVNPNLAASPATYSATCTNSSGCVSLSSSQVIQVVSSATYFSVDKVSVCSGSSVTITVGGCSGTKEYFADGSSINTSSNNSFVHSPSSTTIYTVKCDGVDIISCANNSTQVSVSVISTPSALTVSGATTICKGASATLTASACTGGTIIWSNSETGSSINVSPSTTTDYTATCLKNGCESLVSNIAQVTVELIPTSPTGTSSVTICQGESATLAGSCASGTLKWYNQVGLTTIATMPVSPSSTKTYYGVCESANCKSSDIQATVTVNAKPNAPTGLNANPSTICSGESTFLSGNCTNGSSLVWYTTSGLITPLVSSTVKPTNTTIYYGSCEKAGCKSTPGTITVTVNASPAIPTVTSASTNICSGSSYALTGSCASGSTLQWFLGVVDDSSLEGTGSSVSVSPTETSTYVSNCKSNSNSCQSLKGSSVTINVVDTPVAPTSVTVSKSQICSGESITLSGNCVSPSTLKWYTDAGLTAEVSSPQSPTSNTTYYGSCVIGVCKSSVVSKDVNVTTTPAQPAGLSATSTSICQNQSTTLSASCASGTLTWYTDAALTSTLASTSVQPSSSTTYYASCVNGACKSPSANISITVTSTPPTPTGLTVSDLNVCSGESFNLTGSCSTGTLKWYSDAALTTAQNPTGISISSTKTYYAVCEVGICKGISVPKTVEVSELPGPPTIVPSSRNLCLGFSLTLSATGCTGNVTWYLDGSVVQTSATLVLTPTTAGVNNYQAVCTNTGTTCASPLSGASVITVIAPPVDPSISISNNSICEGSPVTLTSQNCSGTTNWFLSGSPATNIGSTNPLTHTPAASGSYYATCTSSSSVVECESGSSAPVNFTVKPLPTKPTISTTKANICAGENTTISAVCATGSAIWSNGETGASITVSPQVTTIYTAKCILNNCESLVSDNQTITVTAIPTAPTAISAGSICAGASSTLEATCASGTIKWYSDAALTTLVTSPVSPTVTTTYYGSCQLNSCNGPSGSVIVNVTPIPAAPASISASSTSICNGLSTQLFASCASGALKWYEEAGLVTELGSNTVSPTATKTYYASCVNNTCKSASSSIEITVIDLPVAPTLSTSKSQVCSGEDFTLTASGCTGTILWSDAATAAVRTLSLTSTKTFTATCKNASGCISLNSAPLSITVTDIPALPIISANKYSICPTESVILSGSGCSGTLNWYKSDAPTTSLGTTATLTVNPASSSAYFATCTTVPVGCVSDASDNVAITVKALPVITDIVTPVCQDGTNSLVAFQTSGNSASVVSVSGGYSAVFDSDGRETDTGNDTRRVWVIEGIANATTINVTVNENGCETLKSYTTSDCSAAIAFPVDILWFKGIPSKDKVKLQWLVANESEIAKFEVQRSADAKGFETLGAVGAKNIKDSHLYTFDDTKPKQGINYYKIKVTEFSGNVFYSKIIGVDFKETAEFIWKVSPNPIKLVDNKLIISTNGAEEILGIDIYTSTGIRLKSAWALNVSNQYSLSIGNLPPAIYLIKVSTLGGISTKRIVVEK</sequence>
<dbReference type="Pfam" id="PF19081">
    <property type="entry name" value="Ig_7"/>
    <property type="match status" value="7"/>
</dbReference>
<feature type="domain" description="Ig-like" evidence="2">
    <location>
        <begin position="1386"/>
        <end position="1460"/>
    </location>
</feature>
<feature type="domain" description="Ig-like" evidence="2">
    <location>
        <begin position="984"/>
        <end position="1060"/>
    </location>
</feature>
<evidence type="ECO:0000313" key="4">
    <source>
        <dbReference type="EMBL" id="MFC3813047.1"/>
    </source>
</evidence>
<dbReference type="Gene3D" id="2.120.10.30">
    <property type="entry name" value="TolB, C-terminal domain"/>
    <property type="match status" value="1"/>
</dbReference>
<feature type="domain" description="DUF6923" evidence="3">
    <location>
        <begin position="36"/>
        <end position="248"/>
    </location>
</feature>
<comment type="caution">
    <text evidence="4">The sequence shown here is derived from an EMBL/GenBank/DDBJ whole genome shotgun (WGS) entry which is preliminary data.</text>
</comment>
<gene>
    <name evidence="4" type="ORF">ACFOOI_20450</name>
</gene>
<dbReference type="InterPro" id="IPR011042">
    <property type="entry name" value="6-blade_b-propeller_TolB-like"/>
</dbReference>
<dbReference type="InterPro" id="IPR054215">
    <property type="entry name" value="DUF6923"/>
</dbReference>
<dbReference type="InterPro" id="IPR026444">
    <property type="entry name" value="Secre_tail"/>
</dbReference>
<feature type="domain" description="Ig-like" evidence="2">
    <location>
        <begin position="819"/>
        <end position="901"/>
    </location>
</feature>
<feature type="chain" id="PRO_5046516589" evidence="1">
    <location>
        <begin position="22"/>
        <end position="1977"/>
    </location>
</feature>
<keyword evidence="1" id="KW-0732">Signal</keyword>
<keyword evidence="5" id="KW-1185">Reference proteome</keyword>
<dbReference type="InterPro" id="IPR044023">
    <property type="entry name" value="Ig_7"/>
</dbReference>
<evidence type="ECO:0000259" key="2">
    <source>
        <dbReference type="Pfam" id="PF19081"/>
    </source>
</evidence>
<organism evidence="4 5">
    <name type="scientific">Lacihabitans lacunae</name>
    <dbReference type="NCBI Taxonomy" id="1028214"/>
    <lineage>
        <taxon>Bacteria</taxon>
        <taxon>Pseudomonadati</taxon>
        <taxon>Bacteroidota</taxon>
        <taxon>Cytophagia</taxon>
        <taxon>Cytophagales</taxon>
        <taxon>Leadbetterellaceae</taxon>
        <taxon>Lacihabitans</taxon>
    </lineage>
</organism>
<dbReference type="EMBL" id="JBHRYQ010000001">
    <property type="protein sequence ID" value="MFC3813047.1"/>
    <property type="molecule type" value="Genomic_DNA"/>
</dbReference>
<feature type="domain" description="Ig-like" evidence="2">
    <location>
        <begin position="1462"/>
        <end position="1537"/>
    </location>
</feature>
<feature type="domain" description="Ig-like" evidence="2">
    <location>
        <begin position="1225"/>
        <end position="1309"/>
    </location>
</feature>
<feature type="domain" description="Ig-like" evidence="2">
    <location>
        <begin position="1617"/>
        <end position="1698"/>
    </location>
</feature>
<evidence type="ECO:0000256" key="1">
    <source>
        <dbReference type="SAM" id="SignalP"/>
    </source>
</evidence>
<dbReference type="SUPFAM" id="SSF63825">
    <property type="entry name" value="YWTD domain"/>
    <property type="match status" value="1"/>
</dbReference>
<evidence type="ECO:0000313" key="5">
    <source>
        <dbReference type="Proteomes" id="UP001595616"/>
    </source>
</evidence>
<feature type="signal peptide" evidence="1">
    <location>
        <begin position="1"/>
        <end position="21"/>
    </location>
</feature>
<protein>
    <submittedName>
        <fullName evidence="4">DUF6923 family protein</fullName>
    </submittedName>
</protein>
<accession>A0ABV7Z1N7</accession>
<name>A0ABV7Z1N7_9BACT</name>
<dbReference type="RefSeq" id="WP_379839953.1">
    <property type="nucleotide sequence ID" value="NZ_JBHRYQ010000001.1"/>
</dbReference>
<evidence type="ECO:0000259" key="3">
    <source>
        <dbReference type="Pfam" id="PF21959"/>
    </source>
</evidence>
<dbReference type="Proteomes" id="UP001595616">
    <property type="component" value="Unassembled WGS sequence"/>
</dbReference>
<dbReference type="Pfam" id="PF21959">
    <property type="entry name" value="DUF6923"/>
    <property type="match status" value="1"/>
</dbReference>